<dbReference type="Gene3D" id="3.30.300.30">
    <property type="match status" value="1"/>
</dbReference>
<feature type="compositionally biased region" description="Low complexity" evidence="1">
    <location>
        <begin position="1"/>
        <end position="16"/>
    </location>
</feature>
<organism evidence="4 5">
    <name type="scientific">Promicromonospora sukumoe</name>
    <dbReference type="NCBI Taxonomy" id="88382"/>
    <lineage>
        <taxon>Bacteria</taxon>
        <taxon>Bacillati</taxon>
        <taxon>Actinomycetota</taxon>
        <taxon>Actinomycetes</taxon>
        <taxon>Micrococcales</taxon>
        <taxon>Promicromonosporaceae</taxon>
        <taxon>Promicromonospora</taxon>
    </lineage>
</organism>
<dbReference type="SUPFAM" id="SSF56801">
    <property type="entry name" value="Acetyl-CoA synthetase-like"/>
    <property type="match status" value="1"/>
</dbReference>
<dbReference type="InterPro" id="IPR000873">
    <property type="entry name" value="AMP-dep_synth/lig_dom"/>
</dbReference>
<dbReference type="GO" id="GO:0004467">
    <property type="term" value="F:long-chain fatty acid-CoA ligase activity"/>
    <property type="evidence" value="ECO:0007669"/>
    <property type="project" value="UniProtKB-EC"/>
</dbReference>
<sequence length="613" mass="63641">MTHAPDAAPSAPAGPTATPPDPAVDGPGYGTLSIASMLAETARRFPDRTALHFMGQATTYGDLWDRTRAYAGALAARGIGPGSRVAMIVPNVPDFPRVYYATLALGAVVVPVHLLFRTDEIEFVLRDAAADVVVVAAPLLADAAPAAARAGVPLVSVLVPAATARQLAERGTPVARLEDEADAATPIARHAGVNPLAAATILYTSGTTGTPKGAVGSHLAMVEQVHCSLIDSFDLRPDDVVYGGLPFFHSFGQMAVLNMAFRRGASIVLLPRFDPDEALELLVAHGATVFTAVPTNFAGMVEAARRTTARPPLRFAVSGGAALPVALLEAFEEAFGAQVHEGYGLTETSPSCTFNVTSEPIRPGTVGRPIWGVDVAVAVAEVEDRVELLGVPGSGSESGSASGGVSELGEIVVRGHNLMKGYLGRPDASAAAVVDGWFRTGDLGTVDADGIVTIVDRKKDMIIRNGYNVYPTEVEAVLARYPGVALAAVFGVPDAARGQEVHAAIVPSYGADIDPDAVVAYMREHVAAYKYPRVVHVSADLPLGPSGKVLKRELTALHTAPASAAAATSTQEPLPTREPTPPHEPTSAPASTQEPTPIPTPTPTPTSTPTREP</sequence>
<dbReference type="InterPro" id="IPR042099">
    <property type="entry name" value="ANL_N_sf"/>
</dbReference>
<evidence type="ECO:0000256" key="1">
    <source>
        <dbReference type="SAM" id="MobiDB-lite"/>
    </source>
</evidence>
<name>A0A7W3J702_9MICO</name>
<gene>
    <name evidence="4" type="ORF">FHX71_001378</name>
</gene>
<keyword evidence="5" id="KW-1185">Reference proteome</keyword>
<dbReference type="EC" id="6.2.1.3" evidence="4"/>
<dbReference type="Pfam" id="PF00501">
    <property type="entry name" value="AMP-binding"/>
    <property type="match status" value="1"/>
</dbReference>
<dbReference type="EMBL" id="JACGWV010000001">
    <property type="protein sequence ID" value="MBA8807436.1"/>
    <property type="molecule type" value="Genomic_DNA"/>
</dbReference>
<dbReference type="InterPro" id="IPR050237">
    <property type="entry name" value="ATP-dep_AMP-bd_enzyme"/>
</dbReference>
<reference evidence="4 5" key="1">
    <citation type="submission" date="2020-07" db="EMBL/GenBank/DDBJ databases">
        <title>Sequencing the genomes of 1000 actinobacteria strains.</title>
        <authorList>
            <person name="Klenk H.-P."/>
        </authorList>
    </citation>
    <scope>NUCLEOTIDE SEQUENCE [LARGE SCALE GENOMIC DNA]</scope>
    <source>
        <strain evidence="4 5">DSM 44121</strain>
    </source>
</reference>
<dbReference type="PANTHER" id="PTHR43767">
    <property type="entry name" value="LONG-CHAIN-FATTY-ACID--COA LIGASE"/>
    <property type="match status" value="1"/>
</dbReference>
<dbReference type="InterPro" id="IPR020845">
    <property type="entry name" value="AMP-binding_CS"/>
</dbReference>
<protein>
    <submittedName>
        <fullName evidence="4">Long-chain acyl-CoA synthetase</fullName>
        <ecNumber evidence="4">6.2.1.3</ecNumber>
    </submittedName>
</protein>
<dbReference type="PANTHER" id="PTHR43767:SF12">
    <property type="entry name" value="AMP-DEPENDENT SYNTHETASE AND LIGASE"/>
    <property type="match status" value="1"/>
</dbReference>
<keyword evidence="4" id="KW-0436">Ligase</keyword>
<accession>A0A7W3J702</accession>
<comment type="caution">
    <text evidence="4">The sequence shown here is derived from an EMBL/GenBank/DDBJ whole genome shotgun (WGS) entry which is preliminary data.</text>
</comment>
<evidence type="ECO:0000259" key="3">
    <source>
        <dbReference type="Pfam" id="PF13193"/>
    </source>
</evidence>
<dbReference type="AlphaFoldDB" id="A0A7W3J702"/>
<dbReference type="Proteomes" id="UP000540568">
    <property type="component" value="Unassembled WGS sequence"/>
</dbReference>
<proteinExistence type="predicted"/>
<dbReference type="Gene3D" id="3.40.50.12780">
    <property type="entry name" value="N-terminal domain of ligase-like"/>
    <property type="match status" value="1"/>
</dbReference>
<evidence type="ECO:0000313" key="5">
    <source>
        <dbReference type="Proteomes" id="UP000540568"/>
    </source>
</evidence>
<feature type="domain" description="AMP-dependent synthetase/ligase" evidence="2">
    <location>
        <begin position="39"/>
        <end position="423"/>
    </location>
</feature>
<evidence type="ECO:0000313" key="4">
    <source>
        <dbReference type="EMBL" id="MBA8807436.1"/>
    </source>
</evidence>
<feature type="domain" description="AMP-binding enzyme C-terminal" evidence="3">
    <location>
        <begin position="473"/>
        <end position="548"/>
    </location>
</feature>
<dbReference type="PROSITE" id="PS00455">
    <property type="entry name" value="AMP_BINDING"/>
    <property type="match status" value="1"/>
</dbReference>
<dbReference type="Pfam" id="PF13193">
    <property type="entry name" value="AMP-binding_C"/>
    <property type="match status" value="1"/>
</dbReference>
<feature type="region of interest" description="Disordered" evidence="1">
    <location>
        <begin position="560"/>
        <end position="613"/>
    </location>
</feature>
<feature type="compositionally biased region" description="Pro residues" evidence="1">
    <location>
        <begin position="596"/>
        <end position="606"/>
    </location>
</feature>
<dbReference type="InterPro" id="IPR025110">
    <property type="entry name" value="AMP-bd_C"/>
</dbReference>
<evidence type="ECO:0000259" key="2">
    <source>
        <dbReference type="Pfam" id="PF00501"/>
    </source>
</evidence>
<feature type="region of interest" description="Disordered" evidence="1">
    <location>
        <begin position="1"/>
        <end position="25"/>
    </location>
</feature>
<dbReference type="RefSeq" id="WP_246402279.1">
    <property type="nucleotide sequence ID" value="NZ_BAAATF010000007.1"/>
</dbReference>
<feature type="compositionally biased region" description="Low complexity" evidence="1">
    <location>
        <begin position="560"/>
        <end position="574"/>
    </location>
</feature>
<dbReference type="InterPro" id="IPR045851">
    <property type="entry name" value="AMP-bd_C_sf"/>
</dbReference>